<sequence>MALVYHPDKQDAEGSSDKPASGLSDKELVFIRIQEAYEVLSDQGKRRQYDSQMDFDESVPDEVDESIGFFKTFGPVFQRNARWSNRHPVPDLGDESTDIQKVHKFYDFWLSFDSWRDFSMHGEYNLDEAEFREERRWMERQNQKIVKGYDLEERRRILRLAETAERFDPRIRAEREEKEARKREEKERRARARQEEEDAKRQAVEDRRRKEEEEKARREEEERLARERRKEVQQVAKGLRQRLKKWASANCKLSTEESEELQQLCLASEPEALEALCSRLEAVAKKDADAAVRREMREFGQRRAEEAEQEKRAKEEARRQEEKKQNAAREAAAAAAAGSPWSTEELGILAKGLQKYPGGQAGRWNLIAQMLSATGHIRTDQEVIAKTKELSEGQSLRSMGATISATSARASSSSSLLISPLLSSSFLLDSSFSSFSLTPPRIPQLPGRRVEADDELAGREGKGMTRRRRRNRIMAGNMRGNP</sequence>
<dbReference type="InterPro" id="IPR018253">
    <property type="entry name" value="DnaJ_domain_CS"/>
</dbReference>
<dbReference type="SUPFAM" id="SSF46565">
    <property type="entry name" value="Chaperone J-domain"/>
    <property type="match status" value="1"/>
</dbReference>
<keyword evidence="4" id="KW-1185">Reference proteome</keyword>
<feature type="region of interest" description="Disordered" evidence="1">
    <location>
        <begin position="301"/>
        <end position="338"/>
    </location>
</feature>
<dbReference type="PANTHER" id="PTHR43999">
    <property type="entry name" value="DNAJ HOMOLOG SUBFAMILY C MEMBER 2"/>
    <property type="match status" value="1"/>
</dbReference>
<evidence type="ECO:0000313" key="4">
    <source>
        <dbReference type="Proteomes" id="UP001189429"/>
    </source>
</evidence>
<feature type="region of interest" description="Disordered" evidence="1">
    <location>
        <begin position="1"/>
        <end position="22"/>
    </location>
</feature>
<dbReference type="EMBL" id="CAUYUJ010017948">
    <property type="protein sequence ID" value="CAK0879340.1"/>
    <property type="molecule type" value="Genomic_DNA"/>
</dbReference>
<dbReference type="InterPro" id="IPR036869">
    <property type="entry name" value="J_dom_sf"/>
</dbReference>
<feature type="compositionally biased region" description="Basic and acidic residues" evidence="1">
    <location>
        <begin position="450"/>
        <end position="463"/>
    </location>
</feature>
<dbReference type="InterPro" id="IPR054076">
    <property type="entry name" value="ZUO1-like_ZHD"/>
</dbReference>
<reference evidence="3" key="1">
    <citation type="submission" date="2023-10" db="EMBL/GenBank/DDBJ databases">
        <authorList>
            <person name="Chen Y."/>
            <person name="Shah S."/>
            <person name="Dougan E. K."/>
            <person name="Thang M."/>
            <person name="Chan C."/>
        </authorList>
    </citation>
    <scope>NUCLEOTIDE SEQUENCE [LARGE SCALE GENOMIC DNA]</scope>
</reference>
<feature type="region of interest" description="Disordered" evidence="1">
    <location>
        <begin position="450"/>
        <end position="482"/>
    </location>
</feature>
<dbReference type="Pfam" id="PF00226">
    <property type="entry name" value="DnaJ"/>
    <property type="match status" value="1"/>
</dbReference>
<organism evidence="3 4">
    <name type="scientific">Prorocentrum cordatum</name>
    <dbReference type="NCBI Taxonomy" id="2364126"/>
    <lineage>
        <taxon>Eukaryota</taxon>
        <taxon>Sar</taxon>
        <taxon>Alveolata</taxon>
        <taxon>Dinophyceae</taxon>
        <taxon>Prorocentrales</taxon>
        <taxon>Prorocentraceae</taxon>
        <taxon>Prorocentrum</taxon>
    </lineage>
</organism>
<dbReference type="CDD" id="cd06257">
    <property type="entry name" value="DnaJ"/>
    <property type="match status" value="1"/>
</dbReference>
<dbReference type="InterPro" id="IPR009057">
    <property type="entry name" value="Homeodomain-like_sf"/>
</dbReference>
<evidence type="ECO:0000259" key="2">
    <source>
        <dbReference type="PROSITE" id="PS50076"/>
    </source>
</evidence>
<dbReference type="PROSITE" id="PS00636">
    <property type="entry name" value="DNAJ_1"/>
    <property type="match status" value="1"/>
</dbReference>
<dbReference type="Gene3D" id="1.10.287.110">
    <property type="entry name" value="DnaJ domain"/>
    <property type="match status" value="1"/>
</dbReference>
<dbReference type="Proteomes" id="UP001189429">
    <property type="component" value="Unassembled WGS sequence"/>
</dbReference>
<dbReference type="Gene3D" id="1.10.10.60">
    <property type="entry name" value="Homeodomain-like"/>
    <property type="match status" value="1"/>
</dbReference>
<dbReference type="InterPro" id="IPR001623">
    <property type="entry name" value="DnaJ_domain"/>
</dbReference>
<dbReference type="PROSITE" id="PS50076">
    <property type="entry name" value="DNAJ_2"/>
    <property type="match status" value="1"/>
</dbReference>
<gene>
    <name evidence="3" type="ORF">PCOR1329_LOCUS62800</name>
</gene>
<feature type="compositionally biased region" description="Low complexity" evidence="1">
    <location>
        <begin position="328"/>
        <end position="337"/>
    </location>
</feature>
<protein>
    <recommendedName>
        <fullName evidence="2">J domain-containing protein</fullName>
    </recommendedName>
</protein>
<feature type="compositionally biased region" description="Low complexity" evidence="1">
    <location>
        <begin position="473"/>
        <end position="482"/>
    </location>
</feature>
<proteinExistence type="predicted"/>
<feature type="compositionally biased region" description="Basic and acidic residues" evidence="1">
    <location>
        <begin position="176"/>
        <end position="232"/>
    </location>
</feature>
<evidence type="ECO:0000256" key="1">
    <source>
        <dbReference type="SAM" id="MobiDB-lite"/>
    </source>
</evidence>
<dbReference type="SUPFAM" id="SSF46689">
    <property type="entry name" value="Homeodomain-like"/>
    <property type="match status" value="1"/>
</dbReference>
<dbReference type="InterPro" id="IPR001005">
    <property type="entry name" value="SANT/Myb"/>
</dbReference>
<feature type="compositionally biased region" description="Basic and acidic residues" evidence="1">
    <location>
        <begin position="301"/>
        <end position="327"/>
    </location>
</feature>
<comment type="caution">
    <text evidence="3">The sequence shown here is derived from an EMBL/GenBank/DDBJ whole genome shotgun (WGS) entry which is preliminary data.</text>
</comment>
<feature type="compositionally biased region" description="Basic and acidic residues" evidence="1">
    <location>
        <begin position="1"/>
        <end position="16"/>
    </location>
</feature>
<feature type="domain" description="J" evidence="2">
    <location>
        <begin position="1"/>
        <end position="53"/>
    </location>
</feature>
<feature type="region of interest" description="Disordered" evidence="1">
    <location>
        <begin position="176"/>
        <end position="235"/>
    </location>
</feature>
<name>A0ABN9W455_9DINO</name>
<dbReference type="InterPro" id="IPR044634">
    <property type="entry name" value="Zuotin/DnaJC2"/>
</dbReference>
<dbReference type="PANTHER" id="PTHR43999:SF1">
    <property type="entry name" value="DNAJ HOMOLOG SUBFAMILY C MEMBER 2"/>
    <property type="match status" value="1"/>
</dbReference>
<accession>A0ABN9W455</accession>
<evidence type="ECO:0000313" key="3">
    <source>
        <dbReference type="EMBL" id="CAK0879340.1"/>
    </source>
</evidence>
<dbReference type="Pfam" id="PF23082">
    <property type="entry name" value="Myb_DNA-binding_2"/>
    <property type="match status" value="1"/>
</dbReference>
<dbReference type="Pfam" id="PF21884">
    <property type="entry name" value="ZUO1-like_ZHD"/>
    <property type="match status" value="1"/>
</dbReference>